<reference evidence="1 2" key="1">
    <citation type="journal article" date="2018" name="Front. Microbiol.">
        <title>Genome-Wide Analysis of Corynespora cassiicola Leaf Fall Disease Putative Effectors.</title>
        <authorList>
            <person name="Lopez D."/>
            <person name="Ribeiro S."/>
            <person name="Label P."/>
            <person name="Fumanal B."/>
            <person name="Venisse J.S."/>
            <person name="Kohler A."/>
            <person name="de Oliveira R.R."/>
            <person name="Labutti K."/>
            <person name="Lipzen A."/>
            <person name="Lail K."/>
            <person name="Bauer D."/>
            <person name="Ohm R.A."/>
            <person name="Barry K.W."/>
            <person name="Spatafora J."/>
            <person name="Grigoriev I.V."/>
            <person name="Martin F.M."/>
            <person name="Pujade-Renaud V."/>
        </authorList>
    </citation>
    <scope>NUCLEOTIDE SEQUENCE [LARGE SCALE GENOMIC DNA]</scope>
    <source>
        <strain evidence="1 2">Philippines</strain>
    </source>
</reference>
<organism evidence="1 2">
    <name type="scientific">Corynespora cassiicola Philippines</name>
    <dbReference type="NCBI Taxonomy" id="1448308"/>
    <lineage>
        <taxon>Eukaryota</taxon>
        <taxon>Fungi</taxon>
        <taxon>Dikarya</taxon>
        <taxon>Ascomycota</taxon>
        <taxon>Pezizomycotina</taxon>
        <taxon>Dothideomycetes</taxon>
        <taxon>Pleosporomycetidae</taxon>
        <taxon>Pleosporales</taxon>
        <taxon>Corynesporascaceae</taxon>
        <taxon>Corynespora</taxon>
    </lineage>
</organism>
<dbReference type="EMBL" id="KZ678223">
    <property type="protein sequence ID" value="PSN58675.1"/>
    <property type="molecule type" value="Genomic_DNA"/>
</dbReference>
<dbReference type="AlphaFoldDB" id="A0A2T2MZM8"/>
<dbReference type="OrthoDB" id="20872at2759"/>
<accession>A0A2T2MZM8</accession>
<proteinExistence type="predicted"/>
<gene>
    <name evidence="1" type="ORF">BS50DRAFT_580566</name>
</gene>
<name>A0A2T2MZM8_CORCC</name>
<dbReference type="STRING" id="1448308.A0A2T2MZM8"/>
<evidence type="ECO:0000313" key="1">
    <source>
        <dbReference type="EMBL" id="PSN58675.1"/>
    </source>
</evidence>
<sequence>MHRLVHPATGIWLNEHDNAADKREAAVHHVTNAFPSNEYENRELWRAYLPHALRLL</sequence>
<dbReference type="Proteomes" id="UP000240883">
    <property type="component" value="Unassembled WGS sequence"/>
</dbReference>
<protein>
    <submittedName>
        <fullName evidence="1">Uncharacterized protein</fullName>
    </submittedName>
</protein>
<keyword evidence="2" id="KW-1185">Reference proteome</keyword>
<evidence type="ECO:0000313" key="2">
    <source>
        <dbReference type="Proteomes" id="UP000240883"/>
    </source>
</evidence>